<dbReference type="PRINTS" id="PR00313">
    <property type="entry name" value="CABNDNGRPT"/>
</dbReference>
<feature type="domain" description="Cadherin" evidence="4">
    <location>
        <begin position="505"/>
        <end position="604"/>
    </location>
</feature>
<dbReference type="Gene3D" id="2.60.40.60">
    <property type="entry name" value="Cadherins"/>
    <property type="match status" value="12"/>
</dbReference>
<dbReference type="InterPro" id="IPR011658">
    <property type="entry name" value="PA14_dom"/>
</dbReference>
<feature type="domain" description="Cadherin" evidence="4">
    <location>
        <begin position="1551"/>
        <end position="1642"/>
    </location>
</feature>
<evidence type="ECO:0000313" key="6">
    <source>
        <dbReference type="EMBL" id="MBN9670495.1"/>
    </source>
</evidence>
<feature type="domain" description="Cadherin" evidence="4">
    <location>
        <begin position="1442"/>
        <end position="1542"/>
    </location>
</feature>
<dbReference type="InterPro" id="IPR002126">
    <property type="entry name" value="Cadherin-like_dom"/>
</dbReference>
<dbReference type="Gene3D" id="2.150.10.10">
    <property type="entry name" value="Serralysin-like metalloprotease, C-terminal"/>
    <property type="match status" value="2"/>
</dbReference>
<feature type="region of interest" description="Disordered" evidence="3">
    <location>
        <begin position="1107"/>
        <end position="1181"/>
    </location>
</feature>
<comment type="caution">
    <text evidence="6">The sequence shown here is derived from an EMBL/GenBank/DDBJ whole genome shotgun (WGS) entry which is preliminary data.</text>
</comment>
<dbReference type="Gene3D" id="2.60.120.1560">
    <property type="match status" value="1"/>
</dbReference>
<proteinExistence type="predicted"/>
<feature type="domain" description="Cadherin" evidence="4">
    <location>
        <begin position="1010"/>
        <end position="1114"/>
    </location>
</feature>
<feature type="compositionally biased region" description="Polar residues" evidence="3">
    <location>
        <begin position="16"/>
        <end position="27"/>
    </location>
</feature>
<evidence type="ECO:0000259" key="4">
    <source>
        <dbReference type="PROSITE" id="PS50268"/>
    </source>
</evidence>
<evidence type="ECO:0000256" key="1">
    <source>
        <dbReference type="ARBA" id="ARBA00022692"/>
    </source>
</evidence>
<accession>A0A939EET4</accession>
<keyword evidence="1" id="KW-0812">Transmembrane</keyword>
<feature type="domain" description="Cadherin" evidence="4">
    <location>
        <begin position="707"/>
        <end position="806"/>
    </location>
</feature>
<dbReference type="CDD" id="cd11304">
    <property type="entry name" value="Cadherin_repeat"/>
    <property type="match status" value="11"/>
</dbReference>
<sequence>MANEIEKRNQDETTESRTTLTSDSYLNSGFLEPDGQHLDQAHDYHLDQDLGETMEQVNANLHLGSDTPDRHTGSLEETGQGVFETIFEAPPLNGSDNDGTALPDNAADAGLPNASAEEEGTRSVHIADASDAPLSNGLSSDPADRILNGSVQEQDPISEERLETPPTQEAATAKAVLPDETDVPGTDPAEPSPSNLSGITDIDLADDSVDEDAASGSGTGIQAHADVSDGNQVTYSLLDDAGGLFSIDPASGIVSVAGDLDAESAGSHDIVVLATASDGQTQTESFTIGVRDVNEYGVSPVTDIDATDNAIAENAASGETTGITASAEDLDVSDTVSYSIDDPRFEIDENGIVTVADGANFDAETESTVSFTVTATSTDGSQSSQVFNLTVSDVNESSVSAVSDTDATDNTIAEDASSGTTVGITALATDADVTDTVSYTVDDNRFTVDANGVVTVADGASFDAETEGSIDVTVTATSSDGSTSQETFTISVSDVNESAVSSVSDTDATDNTIAEDASSGTTVGITALATDADVTDTVSYTVDDSRFTVDANGVVTVADGASFDAETEGSIDVTVMATSSDGSTSQETFTISVSDVNESAVSAVSDTDATDNTIAEDAAAGTEVGITALATDADVTDTVGYTVDDNRFTVDANGVVTVADGASFDAETEGSIDVTVTATSSDGSTSQETFTISVSDVNESAVSAVLDTDASDNTIAEDAAGGTEVGITALATDADVTDTVSYTVDDSRFSVDANGVVTVADGASFDAETEGSIDVTVTATSSDGSTSQETFTISVSDVNESVVSAVSDTDATDNTIAEDASSGTTVGITALATDADVTDTVSYTVDDNRFSVDANGVVTVADGASFDAETEGSIDVTVTATSSDGSTSQETFTISVSDVNESAVSSVSDTDATDNTIAEDASSGTTVGITALATDADVTDTVSYTIDDNRFTVDANGVVTVADGAIFDAETEGSIDVTVTATSSDGSTSQETFTISVSDVNESAVSAVSDTDATDNTIAEDASSGTTVGITALATDADVTDTVGYTVDDNRFTVDANGVVTVADGATFDYESEPSISLIVTATSSDGSTSQETFTVSVSDVAEDYQLDDGGQSFTDSGVAETTITGGTGDDTITGHDDGATIDGASGNDDISGGSANDTLSGGSGDDTVSGGDGNDTLYGEAQSTNGTWHYQVYDHDFSYASGQAGDIESGSMIDEGTTDAVDVNALITTARGSTDNQDDFGVILTSNFTATDGGTYRFSTRSDDGSTIRIYDSNGNLVTFTDSYGNESDHLDNDHDQSATTRWAEADLDAGEIYTIEVRYWENAGTETLEATVTPPGGSAQDLFTSEFVSSSEDIPGDDTLSGGAGDDTIDGGLGTDTAVYSGNFSDYTITENAGVFTVTDNRDGSPDGTDTVVNVENFRFADGDVLAGDLIAQDIGAISDTDETANSIAENAAEGAATGVTVLAEDGNTSDTVSYSVDDNRFAVDGNGVVTVASGASFDAETEASIDVTVTATSSDGSSSQETYTISVTDVNETAVSPVSDTNATGNIIAEDAATGTEVGITALATDADVSDTVSYSVDDSRFAVDDNGVVTVASGAAFDAETEATIDVIVTATSSDGSTSTETYTIGVSDVNETSVSALVDAEATVNAVAENAAEGTAVGLTAYATDNDVSDTVSYTVSDSRFAVDANGVVTVAAGATFDYESEPSVSLTVTATSSDGSTAQETFSIAVSDVVEDYQMKDGETTFTDTGVAETTITGHDSADTITAHDDGSTIYSGAGDDMIYGGDGNDTVIYGTGADTVYGGGGDDFIDDEVGTQPNNDNNYLDGGAGNDTIYGGGGNDFMLGGSGNDTLYGEGDNDILAGGEGNDLLVSGSGDDILVGQTGDDILIGGDGSDLIYYGLGDGNDTVNAGIGASWTDVIDLGGYTGTESAGEFGTDWTVTVTSGSIHHVDAINGEIDLSQDADGYIDFSDGSRVTFSDVEEIRW</sequence>
<feature type="domain" description="Cadherin" evidence="4">
    <location>
        <begin position="311"/>
        <end position="402"/>
    </location>
</feature>
<feature type="compositionally biased region" description="Low complexity" evidence="3">
    <location>
        <begin position="1158"/>
        <end position="1170"/>
    </location>
</feature>
<feature type="domain" description="Cadherin" evidence="4">
    <location>
        <begin position="909"/>
        <end position="1008"/>
    </location>
</feature>
<evidence type="ECO:0000256" key="3">
    <source>
        <dbReference type="SAM" id="MobiDB-lite"/>
    </source>
</evidence>
<dbReference type="RefSeq" id="WP_207139975.1">
    <property type="nucleotide sequence ID" value="NZ_JAEKJZ010000001.1"/>
</dbReference>
<name>A0A939EET4_9HYPH</name>
<dbReference type="PROSITE" id="PS00330">
    <property type="entry name" value="HEMOLYSIN_CALCIUM"/>
    <property type="match status" value="1"/>
</dbReference>
<protein>
    <submittedName>
        <fullName evidence="6">Cadherin domain-containing protein</fullName>
    </submittedName>
</protein>
<reference evidence="6" key="1">
    <citation type="submission" date="2020-12" db="EMBL/GenBank/DDBJ databases">
        <title>Oil enriched cultivation method for isolating marine PHA-producing bacteria.</title>
        <authorList>
            <person name="Zheng W."/>
            <person name="Yu S."/>
            <person name="Huang Y."/>
        </authorList>
    </citation>
    <scope>NUCLEOTIDE SEQUENCE</scope>
    <source>
        <strain evidence="6">SY-2-12</strain>
    </source>
</reference>
<dbReference type="PANTHER" id="PTHR24026">
    <property type="entry name" value="FAT ATYPICAL CADHERIN-RELATED"/>
    <property type="match status" value="1"/>
</dbReference>
<feature type="compositionally biased region" description="Basic and acidic residues" evidence="3">
    <location>
        <begin position="1"/>
        <end position="15"/>
    </location>
</feature>
<gene>
    <name evidence="6" type="ORF">JF539_09115</name>
</gene>
<dbReference type="GO" id="GO:0005886">
    <property type="term" value="C:plasma membrane"/>
    <property type="evidence" value="ECO:0007669"/>
    <property type="project" value="UniProtKB-SubCell"/>
</dbReference>
<dbReference type="EMBL" id="JAEKJZ010000001">
    <property type="protein sequence ID" value="MBN9670495.1"/>
    <property type="molecule type" value="Genomic_DNA"/>
</dbReference>
<dbReference type="SMART" id="SM00112">
    <property type="entry name" value="CA"/>
    <property type="match status" value="12"/>
</dbReference>
<evidence type="ECO:0000313" key="7">
    <source>
        <dbReference type="Proteomes" id="UP000664096"/>
    </source>
</evidence>
<dbReference type="Proteomes" id="UP000664096">
    <property type="component" value="Unassembled WGS sequence"/>
</dbReference>
<keyword evidence="2" id="KW-1133">Transmembrane helix</keyword>
<dbReference type="InterPro" id="IPR001343">
    <property type="entry name" value="Hemolysn_Ca-bd"/>
</dbReference>
<keyword evidence="2" id="KW-0472">Membrane</keyword>
<feature type="domain" description="Cadherin" evidence="4">
    <location>
        <begin position="404"/>
        <end position="503"/>
    </location>
</feature>
<dbReference type="PROSITE" id="PS50268">
    <property type="entry name" value="CADHERIN_2"/>
    <property type="match status" value="12"/>
</dbReference>
<feature type="region of interest" description="Disordered" evidence="3">
    <location>
        <begin position="1"/>
        <end position="42"/>
    </location>
</feature>
<dbReference type="GO" id="GO:0007156">
    <property type="term" value="P:homophilic cell adhesion via plasma membrane adhesion molecules"/>
    <property type="evidence" value="ECO:0007669"/>
    <property type="project" value="InterPro"/>
</dbReference>
<dbReference type="Pfam" id="PF00028">
    <property type="entry name" value="Cadherin"/>
    <property type="match status" value="1"/>
</dbReference>
<dbReference type="PROSITE" id="PS51820">
    <property type="entry name" value="PA14"/>
    <property type="match status" value="1"/>
</dbReference>
<dbReference type="InterPro" id="IPR015919">
    <property type="entry name" value="Cadherin-like_sf"/>
</dbReference>
<feature type="domain" description="Cadherin" evidence="4">
    <location>
        <begin position="808"/>
        <end position="907"/>
    </location>
</feature>
<organism evidence="6 7">
    <name type="scientific">Roseibium aggregatum</name>
    <dbReference type="NCBI Taxonomy" id="187304"/>
    <lineage>
        <taxon>Bacteria</taxon>
        <taxon>Pseudomonadati</taxon>
        <taxon>Pseudomonadota</taxon>
        <taxon>Alphaproteobacteria</taxon>
        <taxon>Hyphomicrobiales</taxon>
        <taxon>Stappiaceae</taxon>
        <taxon>Roseibium</taxon>
    </lineage>
</organism>
<evidence type="ECO:0000259" key="5">
    <source>
        <dbReference type="PROSITE" id="PS51820"/>
    </source>
</evidence>
<dbReference type="InterPro" id="IPR011049">
    <property type="entry name" value="Serralysin-like_metalloprot_C"/>
</dbReference>
<dbReference type="GO" id="GO:0005509">
    <property type="term" value="F:calcium ion binding"/>
    <property type="evidence" value="ECO:0007669"/>
    <property type="project" value="InterPro"/>
</dbReference>
<dbReference type="PANTHER" id="PTHR24026:SF126">
    <property type="entry name" value="PROTOCADHERIN FAT 4"/>
    <property type="match status" value="1"/>
</dbReference>
<dbReference type="InterPro" id="IPR018511">
    <property type="entry name" value="Hemolysin-typ_Ca-bd_CS"/>
</dbReference>
<feature type="region of interest" description="Disordered" evidence="3">
    <location>
        <begin position="151"/>
        <end position="201"/>
    </location>
</feature>
<feature type="domain" description="Cadherin" evidence="4">
    <location>
        <begin position="606"/>
        <end position="706"/>
    </location>
</feature>
<feature type="domain" description="PA14" evidence="5">
    <location>
        <begin position="1184"/>
        <end position="1348"/>
    </location>
</feature>
<dbReference type="Pfam" id="PF07691">
    <property type="entry name" value="PA14"/>
    <property type="match status" value="1"/>
</dbReference>
<dbReference type="SUPFAM" id="SSF49313">
    <property type="entry name" value="Cadherin-like"/>
    <property type="match status" value="12"/>
</dbReference>
<feature type="domain" description="Cadherin" evidence="4">
    <location>
        <begin position="1644"/>
        <end position="1748"/>
    </location>
</feature>
<feature type="region of interest" description="Disordered" evidence="3">
    <location>
        <begin position="90"/>
        <end position="123"/>
    </location>
</feature>
<dbReference type="InterPro" id="IPR037524">
    <property type="entry name" value="PA14/GLEYA"/>
</dbReference>
<evidence type="ECO:0000256" key="2">
    <source>
        <dbReference type="ARBA" id="ARBA00022989"/>
    </source>
</evidence>
<dbReference type="SUPFAM" id="SSF51120">
    <property type="entry name" value="beta-Roll"/>
    <property type="match status" value="2"/>
</dbReference>
<feature type="domain" description="Cadherin" evidence="4">
    <location>
        <begin position="208"/>
        <end position="302"/>
    </location>
</feature>
<dbReference type="Pfam" id="PF00353">
    <property type="entry name" value="HemolysinCabind"/>
    <property type="match status" value="7"/>
</dbReference>